<feature type="domain" description="Flavodoxin-like" evidence="1">
    <location>
        <begin position="4"/>
        <end position="156"/>
    </location>
</feature>
<evidence type="ECO:0000313" key="3">
    <source>
        <dbReference type="Proteomes" id="UP001652338"/>
    </source>
</evidence>
<dbReference type="NCBIfam" id="NF005501">
    <property type="entry name" value="PRK07116.1"/>
    <property type="match status" value="1"/>
</dbReference>
<dbReference type="InterPro" id="IPR008254">
    <property type="entry name" value="Flavodoxin/NO_synth"/>
</dbReference>
<evidence type="ECO:0000313" key="2">
    <source>
        <dbReference type="EMBL" id="MCU6725985.1"/>
    </source>
</evidence>
<dbReference type="EMBL" id="JAOQKE010000016">
    <property type="protein sequence ID" value="MCU6725985.1"/>
    <property type="molecule type" value="Genomic_DNA"/>
</dbReference>
<name>A0ABT2SP09_9FIRM</name>
<accession>A0ABT2SP09</accession>
<dbReference type="PANTHER" id="PTHR39201">
    <property type="entry name" value="EXPORTED PROTEIN-RELATED"/>
    <property type="match status" value="1"/>
</dbReference>
<dbReference type="RefSeq" id="WP_262655231.1">
    <property type="nucleotide sequence ID" value="NZ_JAOQKE010000016.1"/>
</dbReference>
<dbReference type="Pfam" id="PF12682">
    <property type="entry name" value="Flavodoxin_4"/>
    <property type="match status" value="1"/>
</dbReference>
<dbReference type="PANTHER" id="PTHR39201:SF1">
    <property type="entry name" value="FLAVODOXIN-LIKE DOMAIN-CONTAINING PROTEIN"/>
    <property type="match status" value="1"/>
</dbReference>
<evidence type="ECO:0000259" key="1">
    <source>
        <dbReference type="PROSITE" id="PS50902"/>
    </source>
</evidence>
<dbReference type="PROSITE" id="PS50902">
    <property type="entry name" value="FLAVODOXIN_LIKE"/>
    <property type="match status" value="1"/>
</dbReference>
<dbReference type="Gene3D" id="3.40.50.360">
    <property type="match status" value="1"/>
</dbReference>
<proteinExistence type="predicted"/>
<organism evidence="2 3">
    <name type="scientific">Muricoprocola aceti</name>
    <dbReference type="NCBI Taxonomy" id="2981772"/>
    <lineage>
        <taxon>Bacteria</taxon>
        <taxon>Bacillati</taxon>
        <taxon>Bacillota</taxon>
        <taxon>Clostridia</taxon>
        <taxon>Lachnospirales</taxon>
        <taxon>Lachnospiraceae</taxon>
        <taxon>Muricoprocola</taxon>
    </lineage>
</organism>
<gene>
    <name evidence="2" type="ORF">OCV47_11630</name>
</gene>
<reference evidence="2 3" key="1">
    <citation type="journal article" date="2021" name="ISME Commun">
        <title>Automated analysis of genomic sequences facilitates high-throughput and comprehensive description of bacteria.</title>
        <authorList>
            <person name="Hitch T.C.A."/>
        </authorList>
    </citation>
    <scope>NUCLEOTIDE SEQUENCE [LARGE SCALE GENOMIC DNA]</scope>
    <source>
        <strain evidence="2 3">Sanger_29</strain>
    </source>
</reference>
<comment type="caution">
    <text evidence="2">The sequence shown here is derived from an EMBL/GenBank/DDBJ whole genome shotgun (WGS) entry which is preliminary data.</text>
</comment>
<dbReference type="Proteomes" id="UP001652338">
    <property type="component" value="Unassembled WGS sequence"/>
</dbReference>
<keyword evidence="3" id="KW-1185">Reference proteome</keyword>
<dbReference type="InterPro" id="IPR029039">
    <property type="entry name" value="Flavoprotein-like_sf"/>
</dbReference>
<sequence length="156" mass="17220">MAKTLVAYFSASGVTKKTAEKLAEAAKADIYEIKPAVPYTKADLNWMDKKSRSSVEMGDKSFRPEIVKDDLNLSQYDTILVGFPIWWYVAPTIINTFLESYDFAGKKIVLFATSGGSGFGNTVKELKPSAPEAEIVEGKLLNRATDKDIDALIKML</sequence>
<protein>
    <submittedName>
        <fullName evidence="2">Flavodoxin</fullName>
    </submittedName>
</protein>
<dbReference type="SUPFAM" id="SSF52218">
    <property type="entry name" value="Flavoproteins"/>
    <property type="match status" value="1"/>
</dbReference>